<evidence type="ECO:0000256" key="4">
    <source>
        <dbReference type="ARBA" id="ARBA00022525"/>
    </source>
</evidence>
<comment type="similarity">
    <text evidence="2 9">Belongs to the germin family.</text>
</comment>
<feature type="binding site" evidence="8">
    <location>
        <position position="66"/>
    </location>
    <ligand>
        <name>Mn(2+)</name>
        <dbReference type="ChEBI" id="CHEBI:29035"/>
    </ligand>
</feature>
<protein>
    <recommendedName>
        <fullName evidence="9">Germin-like protein</fullName>
    </recommendedName>
</protein>
<dbReference type="InterPro" id="IPR014710">
    <property type="entry name" value="RmlC-like_jellyroll"/>
</dbReference>
<comment type="caution">
    <text evidence="11">The sequence shown here is derived from an EMBL/GenBank/DDBJ whole genome shotgun (WGS) entry which is preliminary data.</text>
</comment>
<proteinExistence type="inferred from homology"/>
<evidence type="ECO:0000256" key="7">
    <source>
        <dbReference type="PIRSR" id="PIRSR601929-1"/>
    </source>
</evidence>
<dbReference type="AlphaFoldDB" id="A0A835Y7Y0"/>
<dbReference type="PANTHER" id="PTHR31238">
    <property type="entry name" value="GERMIN-LIKE PROTEIN SUBFAMILY 3 MEMBER 3"/>
    <property type="match status" value="1"/>
</dbReference>
<dbReference type="SMART" id="SM00835">
    <property type="entry name" value="Cupin_1"/>
    <property type="match status" value="1"/>
</dbReference>
<dbReference type="InterPro" id="IPR001929">
    <property type="entry name" value="Germin"/>
</dbReference>
<keyword evidence="12" id="KW-1185">Reference proteome</keyword>
<evidence type="ECO:0000256" key="5">
    <source>
        <dbReference type="ARBA" id="ARBA00022723"/>
    </source>
</evidence>
<dbReference type="EMBL" id="JAEHOE010000019">
    <property type="protein sequence ID" value="KAG2496418.1"/>
    <property type="molecule type" value="Genomic_DNA"/>
</dbReference>
<dbReference type="Gene3D" id="2.60.120.10">
    <property type="entry name" value="Jelly Rolls"/>
    <property type="match status" value="1"/>
</dbReference>
<dbReference type="GO" id="GO:0048046">
    <property type="term" value="C:apoplast"/>
    <property type="evidence" value="ECO:0007669"/>
    <property type="project" value="UniProtKB-SubCell"/>
</dbReference>
<comment type="subcellular location">
    <subcellularLocation>
        <location evidence="1 9">Secreted</location>
        <location evidence="1 9">Extracellular space</location>
        <location evidence="1 9">Apoplast</location>
    </subcellularLocation>
</comment>
<evidence type="ECO:0000313" key="11">
    <source>
        <dbReference type="EMBL" id="KAG2496418.1"/>
    </source>
</evidence>
<dbReference type="GO" id="GO:0030145">
    <property type="term" value="F:manganese ion binding"/>
    <property type="evidence" value="ECO:0007669"/>
    <property type="project" value="UniProtKB-UniRule"/>
</dbReference>
<dbReference type="InterPro" id="IPR011051">
    <property type="entry name" value="RmlC_Cupin_sf"/>
</dbReference>
<dbReference type="PRINTS" id="PR00325">
    <property type="entry name" value="GERMIN"/>
</dbReference>
<accession>A0A835Y7Y0</accession>
<evidence type="ECO:0000256" key="6">
    <source>
        <dbReference type="ARBA" id="ARBA00023211"/>
    </source>
</evidence>
<evidence type="ECO:0000256" key="8">
    <source>
        <dbReference type="PIRSR" id="PIRSR601929-2"/>
    </source>
</evidence>
<organism evidence="11 12">
    <name type="scientific">Edaphochlamys debaryana</name>
    <dbReference type="NCBI Taxonomy" id="47281"/>
    <lineage>
        <taxon>Eukaryota</taxon>
        <taxon>Viridiplantae</taxon>
        <taxon>Chlorophyta</taxon>
        <taxon>core chlorophytes</taxon>
        <taxon>Chlorophyceae</taxon>
        <taxon>CS clade</taxon>
        <taxon>Chlamydomonadales</taxon>
        <taxon>Chlamydomonadales incertae sedis</taxon>
        <taxon>Edaphochlamys</taxon>
    </lineage>
</organism>
<evidence type="ECO:0000313" key="12">
    <source>
        <dbReference type="Proteomes" id="UP000612055"/>
    </source>
</evidence>
<keyword evidence="3 9" id="KW-0052">Apoplast</keyword>
<feature type="binding site" evidence="8">
    <location>
        <position position="105"/>
    </location>
    <ligand>
        <name>Mn(2+)</name>
        <dbReference type="ChEBI" id="CHEBI:29035"/>
    </ligand>
</feature>
<keyword evidence="4 9" id="KW-0964">Secreted</keyword>
<keyword evidence="6 7" id="KW-0464">Manganese</keyword>
<reference evidence="11" key="1">
    <citation type="journal article" date="2020" name="bioRxiv">
        <title>Comparative genomics of Chlamydomonas.</title>
        <authorList>
            <person name="Craig R.J."/>
            <person name="Hasan A.R."/>
            <person name="Ness R.W."/>
            <person name="Keightley P.D."/>
        </authorList>
    </citation>
    <scope>NUCLEOTIDE SEQUENCE</scope>
    <source>
        <strain evidence="11">CCAP 11/70</strain>
    </source>
</reference>
<dbReference type="OrthoDB" id="1921208at2759"/>
<name>A0A835Y7Y0_9CHLO</name>
<evidence type="ECO:0000256" key="1">
    <source>
        <dbReference type="ARBA" id="ARBA00004271"/>
    </source>
</evidence>
<evidence type="ECO:0000256" key="9">
    <source>
        <dbReference type="RuleBase" id="RU366015"/>
    </source>
</evidence>
<sequence>MASALLTVCRADQFNIPLPPVLLPWPADNSSYALQGGSPITELNAARVYIGPCSYRMLHLHITADEMLMLITGKLESTMVAPNNTVYTHTLLPGDNVVYPKGWPHLQYNPECTQTMSVLAFNARSVGTINIPYNLAAAGASYLRSTFGRAVPEPQAMWVTDAACMRKCKAARRTL</sequence>
<dbReference type="SUPFAM" id="SSF51182">
    <property type="entry name" value="RmlC-like cupins"/>
    <property type="match status" value="1"/>
</dbReference>
<evidence type="ECO:0000259" key="10">
    <source>
        <dbReference type="SMART" id="SM00835"/>
    </source>
</evidence>
<keyword evidence="5 7" id="KW-0479">Metal-binding</keyword>
<feature type="binding site" evidence="7">
    <location>
        <position position="61"/>
    </location>
    <ligand>
        <name>oxalate</name>
        <dbReference type="ChEBI" id="CHEBI:30623"/>
    </ligand>
</feature>
<dbReference type="InterPro" id="IPR006045">
    <property type="entry name" value="Cupin_1"/>
</dbReference>
<feature type="binding site" evidence="8">
    <location>
        <position position="61"/>
    </location>
    <ligand>
        <name>Mn(2+)</name>
        <dbReference type="ChEBI" id="CHEBI:29035"/>
    </ligand>
</feature>
<gene>
    <name evidence="11" type="ORF">HYH03_005644</name>
</gene>
<dbReference type="Proteomes" id="UP000612055">
    <property type="component" value="Unassembled WGS sequence"/>
</dbReference>
<feature type="binding site" evidence="8">
    <location>
        <position position="59"/>
    </location>
    <ligand>
        <name>Mn(2+)</name>
        <dbReference type="ChEBI" id="CHEBI:29035"/>
    </ligand>
</feature>
<feature type="domain" description="Cupin type-1" evidence="10">
    <location>
        <begin position="14"/>
        <end position="157"/>
    </location>
</feature>
<feature type="binding site" evidence="7">
    <location>
        <position position="66"/>
    </location>
    <ligand>
        <name>oxalate</name>
        <dbReference type="ChEBI" id="CHEBI:30623"/>
    </ligand>
</feature>
<evidence type="ECO:0000256" key="2">
    <source>
        <dbReference type="ARBA" id="ARBA00007456"/>
    </source>
</evidence>
<evidence type="ECO:0000256" key="3">
    <source>
        <dbReference type="ARBA" id="ARBA00022523"/>
    </source>
</evidence>
<dbReference type="Pfam" id="PF00190">
    <property type="entry name" value="Cupin_1"/>
    <property type="match status" value="1"/>
</dbReference>